<proteinExistence type="predicted"/>
<keyword evidence="1" id="KW-0808">Transferase</keyword>
<dbReference type="InterPro" id="IPR016181">
    <property type="entry name" value="Acyl_CoA_acyltransferase"/>
</dbReference>
<gene>
    <name evidence="1" type="ORF">RM552_02035</name>
</gene>
<evidence type="ECO:0000313" key="1">
    <source>
        <dbReference type="EMBL" id="MDT0593622.1"/>
    </source>
</evidence>
<keyword evidence="2" id="KW-1185">Reference proteome</keyword>
<dbReference type="Proteomes" id="UP001253545">
    <property type="component" value="Unassembled WGS sequence"/>
</dbReference>
<comment type="caution">
    <text evidence="1">The sequence shown here is derived from an EMBL/GenBank/DDBJ whole genome shotgun (WGS) entry which is preliminary data.</text>
</comment>
<accession>A0ABU2ZLX6</accession>
<evidence type="ECO:0000313" key="2">
    <source>
        <dbReference type="Proteomes" id="UP001253545"/>
    </source>
</evidence>
<dbReference type="GO" id="GO:0016746">
    <property type="term" value="F:acyltransferase activity"/>
    <property type="evidence" value="ECO:0007669"/>
    <property type="project" value="UniProtKB-KW"/>
</dbReference>
<dbReference type="Pfam" id="PF13444">
    <property type="entry name" value="Acetyltransf_5"/>
    <property type="match status" value="1"/>
</dbReference>
<reference evidence="1 2" key="1">
    <citation type="submission" date="2023-09" db="EMBL/GenBank/DDBJ databases">
        <authorList>
            <person name="Rey-Velasco X."/>
        </authorList>
    </citation>
    <scope>NUCLEOTIDE SEQUENCE [LARGE SCALE GENOMIC DNA]</scope>
    <source>
        <strain evidence="1 2">P117</strain>
    </source>
</reference>
<dbReference type="NCBIfam" id="TIGR03694">
    <property type="entry name" value="exosort_acyl"/>
    <property type="match status" value="1"/>
</dbReference>
<dbReference type="InterPro" id="IPR022484">
    <property type="entry name" value="PEP-CTERM/exosrtase_acylTfrase"/>
</dbReference>
<keyword evidence="1" id="KW-0012">Acyltransferase</keyword>
<dbReference type="RefSeq" id="WP_311367129.1">
    <property type="nucleotide sequence ID" value="NZ_JAVRHX010000001.1"/>
</dbReference>
<dbReference type="Gene3D" id="3.40.630.30">
    <property type="match status" value="1"/>
</dbReference>
<protein>
    <submittedName>
        <fullName evidence="1">PEP-CTERM/exosortase system-associated acyltransferase</fullName>
    </submittedName>
</protein>
<dbReference type="EMBL" id="JAVRHX010000001">
    <property type="protein sequence ID" value="MDT0593622.1"/>
    <property type="molecule type" value="Genomic_DNA"/>
</dbReference>
<organism evidence="1 2">
    <name type="scientific">Glaciecola petra</name>
    <dbReference type="NCBI Taxonomy" id="3075602"/>
    <lineage>
        <taxon>Bacteria</taxon>
        <taxon>Pseudomonadati</taxon>
        <taxon>Pseudomonadota</taxon>
        <taxon>Gammaproteobacteria</taxon>
        <taxon>Alteromonadales</taxon>
        <taxon>Alteromonadaceae</taxon>
        <taxon>Glaciecola</taxon>
    </lineage>
</organism>
<sequence>MLDGQTIPMENSESIPFEGLSDNRVFEKNIAEQAKADRRAAKIRRYERARAHANHFQQEADWVFEHFTEHFTAVLAHSKAELESAFRIRHEVFCEEIKIFEGNETGLERDSYDDFAEQCLIQHKRSNDYSGCVRLIMPEKEGQILPIEKQGLQHIDRADLLPSNFKRSEIAEVSRILIPKVFRKRKIDKAACAANTGINIDLYDENDIRCFPFIAVGLYMACTAMFINRGKKHVYFMADPRLGKSMQVVGLTMTQIGPEFEYVGRRVPYYINSDDFMQNLKPSFRFMLDEFMKTIR</sequence>
<dbReference type="SUPFAM" id="SSF55729">
    <property type="entry name" value="Acyl-CoA N-acyltransferases (Nat)"/>
    <property type="match status" value="1"/>
</dbReference>
<name>A0ABU2ZLX6_9ALTE</name>